<dbReference type="InterPro" id="IPR010315">
    <property type="entry name" value="DUF915_hydro-like"/>
</dbReference>
<organism evidence="2 3">
    <name type="scientific">Paucilactobacillus nenjiangensis</name>
    <dbReference type="NCBI Taxonomy" id="1296540"/>
    <lineage>
        <taxon>Bacteria</taxon>
        <taxon>Bacillati</taxon>
        <taxon>Bacillota</taxon>
        <taxon>Bacilli</taxon>
        <taxon>Lactobacillales</taxon>
        <taxon>Lactobacillaceae</taxon>
        <taxon>Paucilactobacillus</taxon>
    </lineage>
</organism>
<keyword evidence="3" id="KW-1185">Reference proteome</keyword>
<dbReference type="EMBL" id="CP043939">
    <property type="protein sequence ID" value="QER68188.1"/>
    <property type="molecule type" value="Genomic_DNA"/>
</dbReference>
<keyword evidence="1" id="KW-1133">Transmembrane helix</keyword>
<reference evidence="2 3" key="1">
    <citation type="submission" date="2019-09" db="EMBL/GenBank/DDBJ databases">
        <title>Complete Genome Sequence of Lactobacillus nenjiangensis SH-Y15, isolated from sauerkraut.</title>
        <authorList>
            <person name="Yang H."/>
        </authorList>
    </citation>
    <scope>NUCLEOTIDE SEQUENCE [LARGE SCALE GENOMIC DNA]</scope>
    <source>
        <strain evidence="2 3">SH-Y15</strain>
    </source>
</reference>
<dbReference type="InterPro" id="IPR029058">
    <property type="entry name" value="AB_hydrolase_fold"/>
</dbReference>
<feature type="transmembrane region" description="Helical" evidence="1">
    <location>
        <begin position="30"/>
        <end position="49"/>
    </location>
</feature>
<dbReference type="Gene3D" id="3.40.50.1820">
    <property type="entry name" value="alpha/beta hydrolase"/>
    <property type="match status" value="1"/>
</dbReference>
<accession>A0A5P1X7F2</accession>
<dbReference type="OrthoDB" id="503948at2"/>
<gene>
    <name evidence="2" type="ORF">F0161_10275</name>
</gene>
<dbReference type="KEGG" id="lnn:F0161_10275"/>
<keyword evidence="1" id="KW-0472">Membrane</keyword>
<keyword evidence="2" id="KW-0378">Hydrolase</keyword>
<evidence type="ECO:0000256" key="1">
    <source>
        <dbReference type="SAM" id="Phobius"/>
    </source>
</evidence>
<evidence type="ECO:0000313" key="3">
    <source>
        <dbReference type="Proteomes" id="UP000325295"/>
    </source>
</evidence>
<dbReference type="SUPFAM" id="SSF53474">
    <property type="entry name" value="alpha/beta-Hydrolases"/>
    <property type="match status" value="1"/>
</dbReference>
<sequence length="296" mass="32576">MIVCVQSSAGCASILTNVLKGSSQVKKIRLIVLIFAILFGISISTTAHAKTTVATPTLFIHGLGGTKKSTDGLITAAETKVNAKKVMTITVAADGTLDVQGSFSKQVKKPLIQINFTNNEASTTTQTQWLTKALQLLQNKYGVTKYNVVAHSAGNVAFFQTVTQKSVKLPTLKKYVILAGPFNGVVGMNDAANQNQLLKHYQPQTYYAANNYYPGYQQLLDVSQRFPKHVKILNIYGDLNDGTHSDGLVTIQSELSINYLLYKHNDQIKNVKMVGLSHTELHKSAKVDQKWIKFIW</sequence>
<dbReference type="Pfam" id="PF06028">
    <property type="entry name" value="DUF915"/>
    <property type="match status" value="1"/>
</dbReference>
<dbReference type="GO" id="GO:0016787">
    <property type="term" value="F:hydrolase activity"/>
    <property type="evidence" value="ECO:0007669"/>
    <property type="project" value="UniProtKB-KW"/>
</dbReference>
<keyword evidence="1" id="KW-0812">Transmembrane</keyword>
<proteinExistence type="predicted"/>
<evidence type="ECO:0000313" key="2">
    <source>
        <dbReference type="EMBL" id="QER68188.1"/>
    </source>
</evidence>
<dbReference type="AlphaFoldDB" id="A0A5P1X7F2"/>
<protein>
    <submittedName>
        <fullName evidence="2">Alpha/beta hydrolase</fullName>
    </submittedName>
</protein>
<dbReference type="Proteomes" id="UP000325295">
    <property type="component" value="Chromosome"/>
</dbReference>
<name>A0A5P1X7F2_9LACO</name>